<keyword evidence="2" id="KW-1185">Reference proteome</keyword>
<organism evidence="1 2">
    <name type="scientific">Hermanssonia centrifuga</name>
    <dbReference type="NCBI Taxonomy" id="98765"/>
    <lineage>
        <taxon>Eukaryota</taxon>
        <taxon>Fungi</taxon>
        <taxon>Dikarya</taxon>
        <taxon>Basidiomycota</taxon>
        <taxon>Agaricomycotina</taxon>
        <taxon>Agaricomycetes</taxon>
        <taxon>Polyporales</taxon>
        <taxon>Meruliaceae</taxon>
        <taxon>Hermanssonia</taxon>
    </lineage>
</organism>
<gene>
    <name evidence="1" type="ORF">PHLCEN_2v10279</name>
</gene>
<protein>
    <submittedName>
        <fullName evidence="1">Uncharacterized protein</fullName>
    </submittedName>
</protein>
<proteinExistence type="predicted"/>
<evidence type="ECO:0000313" key="2">
    <source>
        <dbReference type="Proteomes" id="UP000186601"/>
    </source>
</evidence>
<sequence>MFIINLTSVLLLDQNVIGWKGLFGRIAHKTHIDIRRRALRKLEREAKKQ</sequence>
<dbReference type="Proteomes" id="UP000186601">
    <property type="component" value="Unassembled WGS sequence"/>
</dbReference>
<accession>A0A2R6NND8</accession>
<reference evidence="1 2" key="1">
    <citation type="submission" date="2018-02" db="EMBL/GenBank/DDBJ databases">
        <title>Genome sequence of the basidiomycete white-rot fungus Phlebia centrifuga.</title>
        <authorList>
            <person name="Granchi Z."/>
            <person name="Peng M."/>
            <person name="de Vries R.P."/>
            <person name="Hilden K."/>
            <person name="Makela M.R."/>
            <person name="Grigoriev I."/>
            <person name="Riley R."/>
        </authorList>
    </citation>
    <scope>NUCLEOTIDE SEQUENCE [LARGE SCALE GENOMIC DNA]</scope>
    <source>
        <strain evidence="1 2">FBCC195</strain>
    </source>
</reference>
<dbReference type="EMBL" id="MLYV02001050">
    <property type="protein sequence ID" value="PSR73921.1"/>
    <property type="molecule type" value="Genomic_DNA"/>
</dbReference>
<comment type="caution">
    <text evidence="1">The sequence shown here is derived from an EMBL/GenBank/DDBJ whole genome shotgun (WGS) entry which is preliminary data.</text>
</comment>
<evidence type="ECO:0000313" key="1">
    <source>
        <dbReference type="EMBL" id="PSR73921.1"/>
    </source>
</evidence>
<name>A0A2R6NND8_9APHY</name>
<dbReference type="AlphaFoldDB" id="A0A2R6NND8"/>